<accession>A0A5C2RWW7</accession>
<protein>
    <recommendedName>
        <fullName evidence="3">F-box domain-containing protein</fullName>
    </recommendedName>
</protein>
<evidence type="ECO:0000313" key="1">
    <source>
        <dbReference type="EMBL" id="RPD55465.1"/>
    </source>
</evidence>
<organism evidence="1 2">
    <name type="scientific">Lentinus tigrinus ALCF2SS1-6</name>
    <dbReference type="NCBI Taxonomy" id="1328759"/>
    <lineage>
        <taxon>Eukaryota</taxon>
        <taxon>Fungi</taxon>
        <taxon>Dikarya</taxon>
        <taxon>Basidiomycota</taxon>
        <taxon>Agaricomycotina</taxon>
        <taxon>Agaricomycetes</taxon>
        <taxon>Polyporales</taxon>
        <taxon>Polyporaceae</taxon>
        <taxon>Lentinus</taxon>
    </lineage>
</organism>
<dbReference type="OrthoDB" id="2977329at2759"/>
<sequence length="446" mass="50946">MDPSSGLVAEGPEPLTFDGLRRSLSRTWQATRKLLRRPLRPRGLDATPNGHRPLVARLPPELIDHIVDHFHGDKNTLMNLSLVCHALVPSARYHLFDRLKISSSNVRKISALFADGTPEIALYVRELTLEAGDGRSDQVFSELRGIQSGKPLRTLLRMFFLVIAPHTRNVERLVLTAVPLEKNIVGMLAPCFPKLNMLSLFDCSFRCNADLDKLVRDHPRIHTLRAGRVCSVYGLAPSDSTDVIGPRLALRQLKVTEAYSPSPLTLMPWLFEHCSPEHFVYTFYRLGQFPKINNAIIDMKSLTHLHLIMYRWRTDDMRELEAEPSLVTIIPPYPSRITTMTLDGKMHMLNLVVTILAQLEPNWFVQLHTLNLWVHLDEKDVSKVDPITWTGMDQRLSVLHSLRVVNFYNSCQRTDHIHSGTEAIGARLPTLNFRRMLRFQDLEPPF</sequence>
<dbReference type="SUPFAM" id="SSF52047">
    <property type="entry name" value="RNI-like"/>
    <property type="match status" value="1"/>
</dbReference>
<keyword evidence="2" id="KW-1185">Reference proteome</keyword>
<proteinExistence type="predicted"/>
<name>A0A5C2RWW7_9APHY</name>
<evidence type="ECO:0008006" key="3">
    <source>
        <dbReference type="Google" id="ProtNLM"/>
    </source>
</evidence>
<dbReference type="EMBL" id="ML122295">
    <property type="protein sequence ID" value="RPD55465.1"/>
    <property type="molecule type" value="Genomic_DNA"/>
</dbReference>
<gene>
    <name evidence="1" type="ORF">L227DRAFT_615329</name>
</gene>
<dbReference type="Proteomes" id="UP000313359">
    <property type="component" value="Unassembled WGS sequence"/>
</dbReference>
<reference evidence="1" key="1">
    <citation type="journal article" date="2018" name="Genome Biol. Evol.">
        <title>Genomics and development of Lentinus tigrinus, a white-rot wood-decaying mushroom with dimorphic fruiting bodies.</title>
        <authorList>
            <person name="Wu B."/>
            <person name="Xu Z."/>
            <person name="Knudson A."/>
            <person name="Carlson A."/>
            <person name="Chen N."/>
            <person name="Kovaka S."/>
            <person name="LaButti K."/>
            <person name="Lipzen A."/>
            <person name="Pennachio C."/>
            <person name="Riley R."/>
            <person name="Schakwitz W."/>
            <person name="Umezawa K."/>
            <person name="Ohm R.A."/>
            <person name="Grigoriev I.V."/>
            <person name="Nagy L.G."/>
            <person name="Gibbons J."/>
            <person name="Hibbett D."/>
        </authorList>
    </citation>
    <scope>NUCLEOTIDE SEQUENCE [LARGE SCALE GENOMIC DNA]</scope>
    <source>
        <strain evidence="1">ALCF2SS1-6</strain>
    </source>
</reference>
<dbReference type="AlphaFoldDB" id="A0A5C2RWW7"/>
<evidence type="ECO:0000313" key="2">
    <source>
        <dbReference type="Proteomes" id="UP000313359"/>
    </source>
</evidence>